<name>A0A9W4E7B2_9ACTN</name>
<dbReference type="InterPro" id="IPR004516">
    <property type="entry name" value="HisRS/HisZ"/>
</dbReference>
<dbReference type="GO" id="GO:0004821">
    <property type="term" value="F:histidine-tRNA ligase activity"/>
    <property type="evidence" value="ECO:0007669"/>
    <property type="project" value="UniProtKB-UniRule"/>
</dbReference>
<comment type="similarity">
    <text evidence="1 10">Belongs to the class-II aminoacyl-tRNA synthetase family.</text>
</comment>
<dbReference type="EC" id="6.1.1.21" evidence="10"/>
<dbReference type="Pfam" id="PF13393">
    <property type="entry name" value="tRNA-synt_His"/>
    <property type="match status" value="1"/>
</dbReference>
<sequence>MTTADVSTFQAPKGTYDLLPPDSAVYLAVREAIAAPARRAGYGYVETPGFETVELFSRGVGESTDIVTKEMYTLTTKGGTQLALRPEGTASVLRAALEANLHKAGNLPVKLWYSGSYYRYERPQAGRYRHFSQVGAEAIGAEDPMLDAELIILADEAYRSLGLRGYRLLLNSLGDRECRPAYRTALQDFLRGLELDEDTRRRIDINPLRVLDDKREAVQRQLEGAPLIADHLCEACKAYHEQVRELLTAAGVAYEDDPRLVRGLDYYTRTTFEFVHDGLGSQSAVGGGGRYDGLSEMIGGPSLPSVGWALGVDRTVLALRVEGVELALPAVTDVYAVPLGEEARRALFRAVTELRRAGVAADFAYGGKGMKNAMKSANRSGARFALVAGDRDLAEGVVQLKDLESGDQAPVALDGIVAAVKERLA</sequence>
<reference evidence="13" key="1">
    <citation type="submission" date="2021-05" db="EMBL/GenBank/DDBJ databases">
        <authorList>
            <person name="Arsene-Ploetze F."/>
        </authorList>
    </citation>
    <scope>NUCLEOTIDE SEQUENCE</scope>
    <source>
        <strain evidence="13">DSM 42138</strain>
    </source>
</reference>
<dbReference type="SUPFAM" id="SSF55681">
    <property type="entry name" value="Class II aaRS and biotin synthetases"/>
    <property type="match status" value="1"/>
</dbReference>
<evidence type="ECO:0000256" key="10">
    <source>
        <dbReference type="HAMAP-Rule" id="MF_00127"/>
    </source>
</evidence>
<dbReference type="GO" id="GO:0005737">
    <property type="term" value="C:cytoplasm"/>
    <property type="evidence" value="ECO:0007669"/>
    <property type="project" value="UniProtKB-SubCell"/>
</dbReference>
<gene>
    <name evidence="10 13" type="primary">hisS</name>
    <name evidence="13" type="ORF">SCOCK_270042</name>
</gene>
<feature type="binding site" evidence="11">
    <location>
        <position position="119"/>
    </location>
    <ligand>
        <name>L-histidine</name>
        <dbReference type="ChEBI" id="CHEBI:57595"/>
    </ligand>
</feature>
<dbReference type="NCBIfam" id="TIGR00442">
    <property type="entry name" value="hisS"/>
    <property type="match status" value="1"/>
</dbReference>
<dbReference type="PANTHER" id="PTHR43707:SF1">
    <property type="entry name" value="HISTIDINE--TRNA LIGASE, MITOCHONDRIAL-RELATED"/>
    <property type="match status" value="1"/>
</dbReference>
<dbReference type="EMBL" id="CAJSLV010000056">
    <property type="protein sequence ID" value="CAG6394461.1"/>
    <property type="molecule type" value="Genomic_DNA"/>
</dbReference>
<dbReference type="InterPro" id="IPR006195">
    <property type="entry name" value="aa-tRNA-synth_II"/>
</dbReference>
<dbReference type="Pfam" id="PF03129">
    <property type="entry name" value="HGTP_anticodon"/>
    <property type="match status" value="1"/>
</dbReference>
<evidence type="ECO:0000313" key="14">
    <source>
        <dbReference type="Proteomes" id="UP001152519"/>
    </source>
</evidence>
<comment type="catalytic activity">
    <reaction evidence="9 10">
        <text>tRNA(His) + L-histidine + ATP = L-histidyl-tRNA(His) + AMP + diphosphate + H(+)</text>
        <dbReference type="Rhea" id="RHEA:17313"/>
        <dbReference type="Rhea" id="RHEA-COMP:9665"/>
        <dbReference type="Rhea" id="RHEA-COMP:9689"/>
        <dbReference type="ChEBI" id="CHEBI:15378"/>
        <dbReference type="ChEBI" id="CHEBI:30616"/>
        <dbReference type="ChEBI" id="CHEBI:33019"/>
        <dbReference type="ChEBI" id="CHEBI:57595"/>
        <dbReference type="ChEBI" id="CHEBI:78442"/>
        <dbReference type="ChEBI" id="CHEBI:78527"/>
        <dbReference type="ChEBI" id="CHEBI:456215"/>
        <dbReference type="EC" id="6.1.1.21"/>
    </reaction>
</comment>
<proteinExistence type="inferred from homology"/>
<comment type="subcellular location">
    <subcellularLocation>
        <location evidence="10">Cytoplasm</location>
    </subcellularLocation>
</comment>
<comment type="caution">
    <text evidence="13">The sequence shown here is derived from an EMBL/GenBank/DDBJ whole genome shotgun (WGS) entry which is preliminary data.</text>
</comment>
<protein>
    <recommendedName>
        <fullName evidence="10">Histidine--tRNA ligase</fullName>
        <ecNumber evidence="10">6.1.1.21</ecNumber>
    </recommendedName>
    <alternativeName>
        <fullName evidence="10">Histidyl-tRNA synthetase</fullName>
        <shortName evidence="10">HisRS</shortName>
    </alternativeName>
</protein>
<dbReference type="PROSITE" id="PS50862">
    <property type="entry name" value="AA_TRNA_LIGASE_II"/>
    <property type="match status" value="1"/>
</dbReference>
<keyword evidence="7 10" id="KW-0648">Protein biosynthesis</keyword>
<dbReference type="PIRSF" id="PIRSF001549">
    <property type="entry name" value="His-tRNA_synth"/>
    <property type="match status" value="1"/>
</dbReference>
<feature type="binding site" evidence="11">
    <location>
        <begin position="87"/>
        <end position="89"/>
    </location>
    <ligand>
        <name>L-histidine</name>
        <dbReference type="ChEBI" id="CHEBI:57595"/>
    </ligand>
</feature>
<dbReference type="Gene3D" id="3.30.930.10">
    <property type="entry name" value="Bira Bifunctional Protein, Domain 2"/>
    <property type="match status" value="1"/>
</dbReference>
<feature type="domain" description="Aminoacyl-transfer RNA synthetases class-II family profile" evidence="12">
    <location>
        <begin position="23"/>
        <end position="329"/>
    </location>
</feature>
<keyword evidence="5 10" id="KW-0547">Nucleotide-binding</keyword>
<feature type="binding site" evidence="11">
    <location>
        <position position="133"/>
    </location>
    <ligand>
        <name>L-histidine</name>
        <dbReference type="ChEBI" id="CHEBI:57595"/>
    </ligand>
</feature>
<keyword evidence="6 10" id="KW-0067">ATP-binding</keyword>
<dbReference type="GO" id="GO:0006427">
    <property type="term" value="P:histidyl-tRNA aminoacylation"/>
    <property type="evidence" value="ECO:0007669"/>
    <property type="project" value="UniProtKB-UniRule"/>
</dbReference>
<comment type="subunit">
    <text evidence="2 10">Homodimer.</text>
</comment>
<evidence type="ECO:0000256" key="3">
    <source>
        <dbReference type="ARBA" id="ARBA00022490"/>
    </source>
</evidence>
<evidence type="ECO:0000256" key="5">
    <source>
        <dbReference type="ARBA" id="ARBA00022741"/>
    </source>
</evidence>
<dbReference type="PANTHER" id="PTHR43707">
    <property type="entry name" value="HISTIDYL-TRNA SYNTHETASE"/>
    <property type="match status" value="1"/>
</dbReference>
<organism evidence="13 14">
    <name type="scientific">Actinacidiphila cocklensis</name>
    <dbReference type="NCBI Taxonomy" id="887465"/>
    <lineage>
        <taxon>Bacteria</taxon>
        <taxon>Bacillati</taxon>
        <taxon>Actinomycetota</taxon>
        <taxon>Actinomycetes</taxon>
        <taxon>Kitasatosporales</taxon>
        <taxon>Streptomycetaceae</taxon>
        <taxon>Actinacidiphila</taxon>
    </lineage>
</organism>
<accession>A0A9W4E7B2</accession>
<feature type="binding site" evidence="11">
    <location>
        <begin position="266"/>
        <end position="267"/>
    </location>
    <ligand>
        <name>L-histidine</name>
        <dbReference type="ChEBI" id="CHEBI:57595"/>
    </ligand>
</feature>
<dbReference type="InterPro" id="IPR036621">
    <property type="entry name" value="Anticodon-bd_dom_sf"/>
</dbReference>
<evidence type="ECO:0000256" key="8">
    <source>
        <dbReference type="ARBA" id="ARBA00023146"/>
    </source>
</evidence>
<keyword evidence="8 10" id="KW-0030">Aminoacyl-tRNA synthetase</keyword>
<evidence type="ECO:0000256" key="11">
    <source>
        <dbReference type="PIRSR" id="PIRSR001549-1"/>
    </source>
</evidence>
<evidence type="ECO:0000313" key="13">
    <source>
        <dbReference type="EMBL" id="CAG6394461.1"/>
    </source>
</evidence>
<dbReference type="Proteomes" id="UP001152519">
    <property type="component" value="Unassembled WGS sequence"/>
</dbReference>
<keyword evidence="14" id="KW-1185">Reference proteome</keyword>
<evidence type="ECO:0000259" key="12">
    <source>
        <dbReference type="PROSITE" id="PS50862"/>
    </source>
</evidence>
<dbReference type="Gene3D" id="3.40.50.800">
    <property type="entry name" value="Anticodon-binding domain"/>
    <property type="match status" value="1"/>
</dbReference>
<evidence type="ECO:0000256" key="4">
    <source>
        <dbReference type="ARBA" id="ARBA00022598"/>
    </source>
</evidence>
<dbReference type="InterPro" id="IPR004154">
    <property type="entry name" value="Anticodon-bd"/>
</dbReference>
<dbReference type="HAMAP" id="MF_00127">
    <property type="entry name" value="His_tRNA_synth"/>
    <property type="match status" value="1"/>
</dbReference>
<dbReference type="InterPro" id="IPR015807">
    <property type="entry name" value="His-tRNA-ligase"/>
</dbReference>
<dbReference type="InterPro" id="IPR041715">
    <property type="entry name" value="HisRS-like_core"/>
</dbReference>
<dbReference type="SUPFAM" id="SSF52954">
    <property type="entry name" value="Class II aaRS ABD-related"/>
    <property type="match status" value="1"/>
</dbReference>
<keyword evidence="3 10" id="KW-0963">Cytoplasm</keyword>
<dbReference type="CDD" id="cd00859">
    <property type="entry name" value="HisRS_anticodon"/>
    <property type="match status" value="1"/>
</dbReference>
<dbReference type="InterPro" id="IPR033656">
    <property type="entry name" value="HisRS_anticodon"/>
</dbReference>
<feature type="binding site" evidence="11">
    <location>
        <position position="262"/>
    </location>
    <ligand>
        <name>L-histidine</name>
        <dbReference type="ChEBI" id="CHEBI:57595"/>
    </ligand>
</feature>
<evidence type="ECO:0000256" key="7">
    <source>
        <dbReference type="ARBA" id="ARBA00022917"/>
    </source>
</evidence>
<evidence type="ECO:0000256" key="9">
    <source>
        <dbReference type="ARBA" id="ARBA00047639"/>
    </source>
</evidence>
<evidence type="ECO:0000256" key="6">
    <source>
        <dbReference type="ARBA" id="ARBA00022840"/>
    </source>
</evidence>
<dbReference type="CDD" id="cd00773">
    <property type="entry name" value="HisRS-like_core"/>
    <property type="match status" value="1"/>
</dbReference>
<keyword evidence="4 10" id="KW-0436">Ligase</keyword>
<feature type="binding site" evidence="11">
    <location>
        <position position="137"/>
    </location>
    <ligand>
        <name>L-histidine</name>
        <dbReference type="ChEBI" id="CHEBI:57595"/>
    </ligand>
</feature>
<evidence type="ECO:0000256" key="2">
    <source>
        <dbReference type="ARBA" id="ARBA00011738"/>
    </source>
</evidence>
<dbReference type="InterPro" id="IPR045864">
    <property type="entry name" value="aa-tRNA-synth_II/BPL/LPL"/>
</dbReference>
<evidence type="ECO:0000256" key="1">
    <source>
        <dbReference type="ARBA" id="ARBA00008226"/>
    </source>
</evidence>
<dbReference type="GO" id="GO:0005524">
    <property type="term" value="F:ATP binding"/>
    <property type="evidence" value="ECO:0007669"/>
    <property type="project" value="UniProtKB-UniRule"/>
</dbReference>
<dbReference type="AlphaFoldDB" id="A0A9W4E7B2"/>